<proteinExistence type="predicted"/>
<reference evidence="2 3" key="1">
    <citation type="submission" date="2019-08" db="EMBL/GenBank/DDBJ databases">
        <authorList>
            <person name="Alioto T."/>
            <person name="Alioto T."/>
            <person name="Gomez Garrido J."/>
        </authorList>
    </citation>
    <scope>NUCLEOTIDE SEQUENCE [LARGE SCALE GENOMIC DNA]</scope>
</reference>
<feature type="compositionally biased region" description="Polar residues" evidence="1">
    <location>
        <begin position="549"/>
        <end position="558"/>
    </location>
</feature>
<evidence type="ECO:0000313" key="2">
    <source>
        <dbReference type="EMBL" id="VVC29353.1"/>
    </source>
</evidence>
<keyword evidence="3" id="KW-1185">Reference proteome</keyword>
<evidence type="ECO:0000256" key="1">
    <source>
        <dbReference type="SAM" id="MobiDB-lite"/>
    </source>
</evidence>
<name>A0A5E4MHK7_9HEMI</name>
<feature type="compositionally biased region" description="Low complexity" evidence="1">
    <location>
        <begin position="357"/>
        <end position="368"/>
    </location>
</feature>
<protein>
    <submittedName>
        <fullName evidence="2">Uncharacterized protein</fullName>
    </submittedName>
</protein>
<dbReference type="EMBL" id="CABPRJ010000491">
    <property type="protein sequence ID" value="VVC29353.1"/>
    <property type="molecule type" value="Genomic_DNA"/>
</dbReference>
<feature type="compositionally biased region" description="Basic residues" evidence="1">
    <location>
        <begin position="476"/>
        <end position="486"/>
    </location>
</feature>
<feature type="compositionally biased region" description="Basic and acidic residues" evidence="1">
    <location>
        <begin position="27"/>
        <end position="36"/>
    </location>
</feature>
<sequence length="785" mass="88097">MASSLSQPKFEPKPPDKSSQTSAACDINDKKIHQEPSDCSNNKSKSLSLDLSNLNTASFKSLLEEVVAYDTAKQTKSELYNNLLEDVTQNGEDDVKRPLHNQRLVDSQTDLDKLSSKDQHIKENSSLEAFDLAPDFKKRLSGVTTKVSARQLEGGSLPSHVNHAQALSVLINKKNTQNTRKKIAESSKMAKNVDKVVDLGDLGYEQTEEKDMSNYTSHASLEICPAKDETKIDERFTTPLLCKQLSQNYEDHDSYMEIDASPYIKDSKDGISKVLPRTSGEGDQDVKNCLHQPATVVTEINKDTEINNDAQSINHRLLHLFGSQINCYQNPYNGFTQPIHFLTPNDNLGLQTAYSNNRRNTFEDNNNTTHKRNKQKKELRKKDEVVRSEDIQGYRGDKNIDEILKFIGDKSSDNKKNKGSKTKNKIKSRNGKGSDDECGRPKNRKMKMTKYNSVEEVSTTVFQHMDSSDDESKSIKSTKKAKKKVPKQNQSSKKFASTEQRLNVLSSESQDTDSADFLLVTNKQRRKKQKSQNKLNATTSNFPPHDSYLLSQYTQPKSVKNKKRRKSTSSMPHSDKSEDNSDLDSVHSLPASSTPSKQQSYKEAPKTDLTKPACVVTTSEESIPTVTVVLPLRNTDVTASNVNNANKCVNGDVHITYIVHEPQKADLETAKKTAVLNKVPAAIPPQSASLTVRVPSKKKQSPIMYNKYEVDTSLSFGFEIDQDLLCDNANDYLPPAPIPMPIEYNYKEVILFIKQAWQDVEKEKVNGRSNILEYKRDNSGVLGDV</sequence>
<feature type="region of interest" description="Disordered" evidence="1">
    <location>
        <begin position="357"/>
        <end position="384"/>
    </location>
</feature>
<dbReference type="Proteomes" id="UP000325440">
    <property type="component" value="Unassembled WGS sequence"/>
</dbReference>
<organism evidence="2 3">
    <name type="scientific">Cinara cedri</name>
    <dbReference type="NCBI Taxonomy" id="506608"/>
    <lineage>
        <taxon>Eukaryota</taxon>
        <taxon>Metazoa</taxon>
        <taxon>Ecdysozoa</taxon>
        <taxon>Arthropoda</taxon>
        <taxon>Hexapoda</taxon>
        <taxon>Insecta</taxon>
        <taxon>Pterygota</taxon>
        <taxon>Neoptera</taxon>
        <taxon>Paraneoptera</taxon>
        <taxon>Hemiptera</taxon>
        <taxon>Sternorrhyncha</taxon>
        <taxon>Aphidomorpha</taxon>
        <taxon>Aphidoidea</taxon>
        <taxon>Aphididae</taxon>
        <taxon>Lachninae</taxon>
        <taxon>Cinara</taxon>
    </lineage>
</organism>
<feature type="compositionally biased region" description="Polar residues" evidence="1">
    <location>
        <begin position="488"/>
        <end position="509"/>
    </location>
</feature>
<gene>
    <name evidence="2" type="ORF">CINCED_3A017490</name>
</gene>
<feature type="region of interest" description="Disordered" evidence="1">
    <location>
        <begin position="1"/>
        <end position="45"/>
    </location>
</feature>
<feature type="compositionally biased region" description="Basic residues" evidence="1">
    <location>
        <begin position="369"/>
        <end position="379"/>
    </location>
</feature>
<dbReference type="OrthoDB" id="6426920at2759"/>
<evidence type="ECO:0000313" key="3">
    <source>
        <dbReference type="Proteomes" id="UP000325440"/>
    </source>
</evidence>
<accession>A0A5E4MHK7</accession>
<dbReference type="AlphaFoldDB" id="A0A5E4MHK7"/>
<feature type="compositionally biased region" description="Polar residues" evidence="1">
    <location>
        <begin position="450"/>
        <end position="462"/>
    </location>
</feature>
<feature type="compositionally biased region" description="Basic residues" evidence="1">
    <location>
        <begin position="417"/>
        <end position="430"/>
    </location>
</feature>
<feature type="compositionally biased region" description="Polar residues" evidence="1">
    <location>
        <begin position="590"/>
        <end position="601"/>
    </location>
</feature>
<feature type="region of interest" description="Disordered" evidence="1">
    <location>
        <begin position="410"/>
        <end position="613"/>
    </location>
</feature>